<evidence type="ECO:0000256" key="10">
    <source>
        <dbReference type="ARBA" id="ARBA00022912"/>
    </source>
</evidence>
<protein>
    <recommendedName>
        <fullName evidence="1">protein-serine/threonine phosphatase</fullName>
        <ecNumber evidence="1">3.1.3.16</ecNumber>
    </recommendedName>
    <alternativeName>
        <fullName evidence="15">Protein-serine/threonine phosphatase</fullName>
    </alternativeName>
    <alternativeName>
        <fullName evidence="14">Serine/threonine-protein kinase</fullName>
    </alternativeName>
</protein>
<dbReference type="Pfam" id="PF07228">
    <property type="entry name" value="SpoIIE"/>
    <property type="match status" value="1"/>
</dbReference>
<evidence type="ECO:0000313" key="17">
    <source>
        <dbReference type="EMBL" id="TMR38267.1"/>
    </source>
</evidence>
<keyword evidence="3" id="KW-0808">Transferase</keyword>
<evidence type="ECO:0000256" key="15">
    <source>
        <dbReference type="ARBA" id="ARBA00081350"/>
    </source>
</evidence>
<dbReference type="GO" id="GO:0016301">
    <property type="term" value="F:kinase activity"/>
    <property type="evidence" value="ECO:0007669"/>
    <property type="project" value="UniProtKB-KW"/>
</dbReference>
<dbReference type="InterPro" id="IPR035965">
    <property type="entry name" value="PAS-like_dom_sf"/>
</dbReference>
<dbReference type="EMBL" id="VCKX01000010">
    <property type="protein sequence ID" value="TMR38267.1"/>
    <property type="molecule type" value="Genomic_DNA"/>
</dbReference>
<dbReference type="InterPro" id="IPR001932">
    <property type="entry name" value="PPM-type_phosphatase-like_dom"/>
</dbReference>
<accession>A0A5S4GZD3</accession>
<evidence type="ECO:0000256" key="3">
    <source>
        <dbReference type="ARBA" id="ARBA00022679"/>
    </source>
</evidence>
<dbReference type="OrthoDB" id="118142at2"/>
<dbReference type="CDD" id="cd00130">
    <property type="entry name" value="PAS"/>
    <property type="match status" value="1"/>
</dbReference>
<dbReference type="GO" id="GO:0005524">
    <property type="term" value="F:ATP binding"/>
    <property type="evidence" value="ECO:0007669"/>
    <property type="project" value="UniProtKB-KW"/>
</dbReference>
<gene>
    <name evidence="17" type="ORF">ETD85_05290</name>
</gene>
<evidence type="ECO:0000256" key="6">
    <source>
        <dbReference type="ARBA" id="ARBA00022777"/>
    </source>
</evidence>
<keyword evidence="4" id="KW-0479">Metal-binding</keyword>
<evidence type="ECO:0000259" key="16">
    <source>
        <dbReference type="SMART" id="SM00331"/>
    </source>
</evidence>
<dbReference type="Pfam" id="PF13185">
    <property type="entry name" value="GAF_2"/>
    <property type="match status" value="1"/>
</dbReference>
<keyword evidence="18" id="KW-1185">Reference proteome</keyword>
<organism evidence="17 18">
    <name type="scientific">Nonomuraea zeae</name>
    <dbReference type="NCBI Taxonomy" id="1642303"/>
    <lineage>
        <taxon>Bacteria</taxon>
        <taxon>Bacillati</taxon>
        <taxon>Actinomycetota</taxon>
        <taxon>Actinomycetes</taxon>
        <taxon>Streptosporangiales</taxon>
        <taxon>Streptosporangiaceae</taxon>
        <taxon>Nonomuraea</taxon>
    </lineage>
</organism>
<evidence type="ECO:0000256" key="5">
    <source>
        <dbReference type="ARBA" id="ARBA00022741"/>
    </source>
</evidence>
<dbReference type="InterPro" id="IPR029016">
    <property type="entry name" value="GAF-like_dom_sf"/>
</dbReference>
<comment type="function">
    <text evidence="13">Primarily acts as an independent SigF regulator that is sensitive to the osmosensory signal, mediating the cross talk of PknD with the SigF regulon. Possesses both phosphatase and kinase activities. The kinase domain functions as a classic anti-sigma factor-like kinase to phosphorylate the anti-anti-sigma factor domain at the canonical regulatory site, and the phosphatase domain antagonizes this activity.</text>
</comment>
<comment type="caution">
    <text evidence="17">The sequence shown here is derived from an EMBL/GenBank/DDBJ whole genome shotgun (WGS) entry which is preliminary data.</text>
</comment>
<keyword evidence="10" id="KW-0904">Protein phosphatase</keyword>
<evidence type="ECO:0000256" key="2">
    <source>
        <dbReference type="ARBA" id="ARBA00022553"/>
    </source>
</evidence>
<dbReference type="SMART" id="SM00331">
    <property type="entry name" value="PP2C_SIG"/>
    <property type="match status" value="1"/>
</dbReference>
<dbReference type="FunFam" id="3.60.40.10:FF:000005">
    <property type="entry name" value="Serine/threonine protein phosphatase"/>
    <property type="match status" value="1"/>
</dbReference>
<evidence type="ECO:0000256" key="9">
    <source>
        <dbReference type="ARBA" id="ARBA00022842"/>
    </source>
</evidence>
<evidence type="ECO:0000256" key="1">
    <source>
        <dbReference type="ARBA" id="ARBA00013081"/>
    </source>
</evidence>
<keyword evidence="7" id="KW-0378">Hydrolase</keyword>
<dbReference type="EC" id="3.1.3.16" evidence="1"/>
<evidence type="ECO:0000256" key="12">
    <source>
        <dbReference type="ARBA" id="ARBA00047761"/>
    </source>
</evidence>
<evidence type="ECO:0000256" key="8">
    <source>
        <dbReference type="ARBA" id="ARBA00022840"/>
    </source>
</evidence>
<reference evidence="17 18" key="1">
    <citation type="submission" date="2019-05" db="EMBL/GenBank/DDBJ databases">
        <title>Draft genome sequence of Nonomuraea zeae DSM 100528.</title>
        <authorList>
            <person name="Saricaoglu S."/>
            <person name="Isik K."/>
        </authorList>
    </citation>
    <scope>NUCLEOTIDE SEQUENCE [LARGE SCALE GENOMIC DNA]</scope>
    <source>
        <strain evidence="17 18">DSM 100528</strain>
    </source>
</reference>
<evidence type="ECO:0000256" key="11">
    <source>
        <dbReference type="ARBA" id="ARBA00023211"/>
    </source>
</evidence>
<dbReference type="Proteomes" id="UP000306628">
    <property type="component" value="Unassembled WGS sequence"/>
</dbReference>
<evidence type="ECO:0000313" key="18">
    <source>
        <dbReference type="Proteomes" id="UP000306628"/>
    </source>
</evidence>
<dbReference type="InterPro" id="IPR036457">
    <property type="entry name" value="PPM-type-like_dom_sf"/>
</dbReference>
<dbReference type="InterPro" id="IPR003018">
    <property type="entry name" value="GAF"/>
</dbReference>
<dbReference type="Gene3D" id="3.30.450.40">
    <property type="match status" value="1"/>
</dbReference>
<name>A0A5S4GZD3_9ACTN</name>
<dbReference type="GO" id="GO:0004722">
    <property type="term" value="F:protein serine/threonine phosphatase activity"/>
    <property type="evidence" value="ECO:0007669"/>
    <property type="project" value="UniProtKB-EC"/>
</dbReference>
<dbReference type="InterPro" id="IPR000014">
    <property type="entry name" value="PAS"/>
</dbReference>
<keyword evidence="5" id="KW-0547">Nucleotide-binding</keyword>
<keyword evidence="11" id="KW-0464">Manganese</keyword>
<feature type="domain" description="PPM-type phosphatase" evidence="16">
    <location>
        <begin position="486"/>
        <end position="699"/>
    </location>
</feature>
<dbReference type="GO" id="GO:0046872">
    <property type="term" value="F:metal ion binding"/>
    <property type="evidence" value="ECO:0007669"/>
    <property type="project" value="UniProtKB-KW"/>
</dbReference>
<keyword evidence="2" id="KW-0597">Phosphoprotein</keyword>
<evidence type="ECO:0000256" key="13">
    <source>
        <dbReference type="ARBA" id="ARBA00056274"/>
    </source>
</evidence>
<dbReference type="Gene3D" id="3.60.40.10">
    <property type="entry name" value="PPM-type phosphatase domain"/>
    <property type="match status" value="1"/>
</dbReference>
<dbReference type="Gene3D" id="3.30.450.20">
    <property type="entry name" value="PAS domain"/>
    <property type="match status" value="1"/>
</dbReference>
<dbReference type="AlphaFoldDB" id="A0A5S4GZD3"/>
<dbReference type="SUPFAM" id="SSF81606">
    <property type="entry name" value="PP2C-like"/>
    <property type="match status" value="1"/>
</dbReference>
<comment type="catalytic activity">
    <reaction evidence="12">
        <text>O-phospho-L-seryl-[protein] + H2O = L-seryl-[protein] + phosphate</text>
        <dbReference type="Rhea" id="RHEA:20629"/>
        <dbReference type="Rhea" id="RHEA-COMP:9863"/>
        <dbReference type="Rhea" id="RHEA-COMP:11604"/>
        <dbReference type="ChEBI" id="CHEBI:15377"/>
        <dbReference type="ChEBI" id="CHEBI:29999"/>
        <dbReference type="ChEBI" id="CHEBI:43474"/>
        <dbReference type="ChEBI" id="CHEBI:83421"/>
        <dbReference type="EC" id="3.1.3.16"/>
    </reaction>
</comment>
<keyword evidence="9" id="KW-0460">Magnesium</keyword>
<dbReference type="PANTHER" id="PTHR43156:SF2">
    <property type="entry name" value="STAGE II SPORULATION PROTEIN E"/>
    <property type="match status" value="1"/>
</dbReference>
<dbReference type="RefSeq" id="WP_138688458.1">
    <property type="nucleotide sequence ID" value="NZ_JBHSAZ010000046.1"/>
</dbReference>
<dbReference type="InterPro" id="IPR052016">
    <property type="entry name" value="Bact_Sigma-Reg"/>
</dbReference>
<keyword evidence="8" id="KW-0067">ATP-binding</keyword>
<dbReference type="SUPFAM" id="SSF55785">
    <property type="entry name" value="PYP-like sensor domain (PAS domain)"/>
    <property type="match status" value="1"/>
</dbReference>
<sequence>MARLRDAVVPDVAKDSSRLDELLVQAVFDAEAHIGVVYTIAGNGHVLTMQTAIGLPAMIAKAWARVRRNDQVPVSVAVRERRLIWLSGREALARGFPAAALALPYHFALAAAPICSDATVQGGILLAWPTGRAGGLTPRQLHVIDSACARMGELLRQADERGRPVTAGPQPRVLDPHPARGTHLPADSIAVECLNRLPEGFCFLDAHGRVSLVTTPATALLATEPTEMIGRRLCKALPWVDDPACEDQYRAAIVSHQTTHFTARNPEGRQLLFQCYPGLPGVTLRITPNTAEPDPASRTRRPRVFGLHETLHLATALARAITVHDVIDLAADHVLPLHNAQAMAILTWRSGRIRVVASHGYSRQAIEKFNGRPVINQASAARDHERGQPVFCSTWHELRHGYLGAIRADGMSAWAFLPLVTSGRPIGTCVLAYDRPHLFTTDERAALTALSGLIAQAFERAQLYDSTNQIAQCLQSNLLPRDLPHLPGLELAARYVPATPGMDIGGDFYDLIQLSDTRSAAVIADVQGHDVTAAALMGQVRTAIHAHATAGVPPGDVLAHTNRLMNRLAPDRFTSCIYLTIDLERHTACLANAGHLPPLLSRPGRPAHIIDTPPGLLLGIDPDAAYTSEVALPPGSVLALYTDGLIEQPGLDLGEAISGLAHRFTPAPGLPLRQLAQSLIDDSPARHRMDDIALLLLRPTATSS</sequence>
<dbReference type="PANTHER" id="PTHR43156">
    <property type="entry name" value="STAGE II SPORULATION PROTEIN E-RELATED"/>
    <property type="match status" value="1"/>
</dbReference>
<dbReference type="Pfam" id="PF08448">
    <property type="entry name" value="PAS_4"/>
    <property type="match status" value="1"/>
</dbReference>
<keyword evidence="6" id="KW-0418">Kinase</keyword>
<evidence type="ECO:0000256" key="14">
    <source>
        <dbReference type="ARBA" id="ARBA00075117"/>
    </source>
</evidence>
<evidence type="ECO:0000256" key="7">
    <source>
        <dbReference type="ARBA" id="ARBA00022801"/>
    </source>
</evidence>
<evidence type="ECO:0000256" key="4">
    <source>
        <dbReference type="ARBA" id="ARBA00022723"/>
    </source>
</evidence>
<proteinExistence type="predicted"/>
<dbReference type="InterPro" id="IPR013656">
    <property type="entry name" value="PAS_4"/>
</dbReference>
<dbReference type="SUPFAM" id="SSF55781">
    <property type="entry name" value="GAF domain-like"/>
    <property type="match status" value="1"/>
</dbReference>